<dbReference type="InterPro" id="IPR009091">
    <property type="entry name" value="RCC1/BLIP-II"/>
</dbReference>
<dbReference type="Pfam" id="PF00415">
    <property type="entry name" value="RCC1"/>
    <property type="match status" value="2"/>
</dbReference>
<dbReference type="SUPFAM" id="SSF50985">
    <property type="entry name" value="RCC1/BLIP-II"/>
    <property type="match status" value="1"/>
</dbReference>
<dbReference type="FunFam" id="3.30.2410.10:FF:000003">
    <property type="entry name" value="probable E3 ubiquitin-protein ligase HERC4 isoform X1"/>
    <property type="match status" value="1"/>
</dbReference>
<proteinExistence type="predicted"/>
<keyword evidence="1" id="KW-0808">Transferase</keyword>
<dbReference type="PRINTS" id="PR00633">
    <property type="entry name" value="RCCNDNSATION"/>
</dbReference>
<evidence type="ECO:0000259" key="6">
    <source>
        <dbReference type="PROSITE" id="PS50237"/>
    </source>
</evidence>
<dbReference type="OrthoDB" id="5981550at2759"/>
<dbReference type="Gene3D" id="3.30.2410.10">
    <property type="entry name" value="Hect, E3 ligase catalytic domain"/>
    <property type="match status" value="1"/>
</dbReference>
<dbReference type="GO" id="GO:0061630">
    <property type="term" value="F:ubiquitin protein ligase activity"/>
    <property type="evidence" value="ECO:0007669"/>
    <property type="project" value="TreeGrafter"/>
</dbReference>
<keyword evidence="3 4" id="KW-0833">Ubl conjugation pathway</keyword>
<dbReference type="PROSITE" id="PS00626">
    <property type="entry name" value="RCC1_2"/>
    <property type="match status" value="1"/>
</dbReference>
<dbReference type="Pfam" id="PF00632">
    <property type="entry name" value="HECT"/>
    <property type="match status" value="1"/>
</dbReference>
<dbReference type="Gene3D" id="2.130.10.30">
    <property type="entry name" value="Regulator of chromosome condensation 1/beta-lactamase-inhibitor protein II"/>
    <property type="match status" value="1"/>
</dbReference>
<dbReference type="InterPro" id="IPR035983">
    <property type="entry name" value="Hect_E3_ubiquitin_ligase"/>
</dbReference>
<evidence type="ECO:0000256" key="4">
    <source>
        <dbReference type="PROSITE-ProRule" id="PRU00104"/>
    </source>
</evidence>
<evidence type="ECO:0000313" key="8">
    <source>
        <dbReference type="Proteomes" id="UP000319801"/>
    </source>
</evidence>
<evidence type="ECO:0000256" key="2">
    <source>
        <dbReference type="ARBA" id="ARBA00022737"/>
    </source>
</evidence>
<dbReference type="GO" id="GO:0016567">
    <property type="term" value="P:protein ubiquitination"/>
    <property type="evidence" value="ECO:0007669"/>
    <property type="project" value="TreeGrafter"/>
</dbReference>
<comment type="caution">
    <text evidence="7">The sequence shown here is derived from an EMBL/GenBank/DDBJ whole genome shotgun (WGS) entry which is preliminary data.</text>
</comment>
<dbReference type="InterPro" id="IPR051709">
    <property type="entry name" value="Ub-ligase/GTPase-reg"/>
</dbReference>
<organism evidence="7 8">
    <name type="scientific">Bagarius yarrelli</name>
    <name type="common">Goonch</name>
    <name type="synonym">Bagrus yarrelli</name>
    <dbReference type="NCBI Taxonomy" id="175774"/>
    <lineage>
        <taxon>Eukaryota</taxon>
        <taxon>Metazoa</taxon>
        <taxon>Chordata</taxon>
        <taxon>Craniata</taxon>
        <taxon>Vertebrata</taxon>
        <taxon>Euteleostomi</taxon>
        <taxon>Actinopterygii</taxon>
        <taxon>Neopterygii</taxon>
        <taxon>Teleostei</taxon>
        <taxon>Ostariophysi</taxon>
        <taxon>Siluriformes</taxon>
        <taxon>Sisoridae</taxon>
        <taxon>Sisorinae</taxon>
        <taxon>Bagarius</taxon>
    </lineage>
</organism>
<dbReference type="SMART" id="SM00119">
    <property type="entry name" value="HECTc"/>
    <property type="match status" value="1"/>
</dbReference>
<dbReference type="PANTHER" id="PTHR45622:SF73">
    <property type="entry name" value="E3 UBIQUITIN-PROTEIN LIGASE HERC4-LIKE ISOFORM X1-RELATED"/>
    <property type="match status" value="1"/>
</dbReference>
<dbReference type="GO" id="GO:0005737">
    <property type="term" value="C:cytoplasm"/>
    <property type="evidence" value="ECO:0007669"/>
    <property type="project" value="TreeGrafter"/>
</dbReference>
<gene>
    <name evidence="7" type="ORF">Baya_1852</name>
</gene>
<evidence type="ECO:0000256" key="1">
    <source>
        <dbReference type="ARBA" id="ARBA00022679"/>
    </source>
</evidence>
<dbReference type="Gene3D" id="3.90.1750.10">
    <property type="entry name" value="Hect, E3 ligase catalytic domains"/>
    <property type="match status" value="1"/>
</dbReference>
<keyword evidence="8" id="KW-1185">Reference proteome</keyword>
<dbReference type="PROSITE" id="PS50237">
    <property type="entry name" value="HECT"/>
    <property type="match status" value="1"/>
</dbReference>
<dbReference type="InterPro" id="IPR000569">
    <property type="entry name" value="HECT_dom"/>
</dbReference>
<dbReference type="AlphaFoldDB" id="A0A556TMC6"/>
<keyword evidence="2" id="KW-0677">Repeat</keyword>
<feature type="active site" description="Glycyl thioester intermediate" evidence="4">
    <location>
        <position position="552"/>
    </location>
</feature>
<dbReference type="Gene3D" id="3.30.2160.10">
    <property type="entry name" value="Hect, E3 ligase catalytic domain"/>
    <property type="match status" value="1"/>
</dbReference>
<feature type="domain" description="HECT" evidence="6">
    <location>
        <begin position="275"/>
        <end position="584"/>
    </location>
</feature>
<dbReference type="EMBL" id="VCAZ01000006">
    <property type="protein sequence ID" value="TSK22494.1"/>
    <property type="molecule type" value="Genomic_DNA"/>
</dbReference>
<dbReference type="Proteomes" id="UP000319801">
    <property type="component" value="Unassembled WGS sequence"/>
</dbReference>
<feature type="repeat" description="RCC1" evidence="5">
    <location>
        <begin position="177"/>
        <end position="230"/>
    </location>
</feature>
<reference evidence="7 8" key="1">
    <citation type="journal article" date="2019" name="Genome Biol. Evol.">
        <title>Whole-Genome Sequencing of the Giant Devil Catfish, Bagarius yarrelli.</title>
        <authorList>
            <person name="Jiang W."/>
            <person name="Lv Y."/>
            <person name="Cheng L."/>
            <person name="Yang K."/>
            <person name="Chao B."/>
            <person name="Wang X."/>
            <person name="Li Y."/>
            <person name="Pan X."/>
            <person name="You X."/>
            <person name="Zhang Y."/>
            <person name="Yang J."/>
            <person name="Li J."/>
            <person name="Zhang X."/>
            <person name="Liu S."/>
            <person name="Sun C."/>
            <person name="Yang J."/>
            <person name="Shi Q."/>
        </authorList>
    </citation>
    <scope>NUCLEOTIDE SEQUENCE [LARGE SCALE GENOMIC DNA]</scope>
    <source>
        <strain evidence="7">JWS20170419001</strain>
        <tissue evidence="7">Muscle</tissue>
    </source>
</reference>
<feature type="repeat" description="RCC1" evidence="5">
    <location>
        <begin position="124"/>
        <end position="176"/>
    </location>
</feature>
<dbReference type="GO" id="GO:0006511">
    <property type="term" value="P:ubiquitin-dependent protein catabolic process"/>
    <property type="evidence" value="ECO:0007669"/>
    <property type="project" value="TreeGrafter"/>
</dbReference>
<dbReference type="PANTHER" id="PTHR45622">
    <property type="entry name" value="UBIQUITIN-PROTEIN LIGASE E3A-RELATED"/>
    <property type="match status" value="1"/>
</dbReference>
<accession>A0A556TMC6</accession>
<dbReference type="SUPFAM" id="SSF56204">
    <property type="entry name" value="Hect, E3 ligase catalytic domain"/>
    <property type="match status" value="1"/>
</dbReference>
<protein>
    <submittedName>
        <fullName evidence="7">Putative E3 ubiquitin-protein ligase HERC4</fullName>
    </submittedName>
</protein>
<evidence type="ECO:0000313" key="7">
    <source>
        <dbReference type="EMBL" id="TSK22494.1"/>
    </source>
</evidence>
<evidence type="ECO:0000256" key="3">
    <source>
        <dbReference type="ARBA" id="ARBA00022786"/>
    </source>
</evidence>
<evidence type="ECO:0000256" key="5">
    <source>
        <dbReference type="PROSITE-ProRule" id="PRU00235"/>
    </source>
</evidence>
<dbReference type="InterPro" id="IPR000408">
    <property type="entry name" value="Reg_chr_condens"/>
</dbReference>
<name>A0A556TMC6_BAGYA</name>
<sequence length="584" mass="66070">MFHWGELNSTENDSTHLDAFHHMFRGTRVTDMSIRDGLAAFLTDPSRKVTVVTSHGRIDLKTNRVTLISSGKEHVVFVSEAGTAYEWKLSAQSNISRTFSSLTSRPIAQVVCGNNHSIVLTKDGQLFTWGENSNGQLGLGKSEPSSLSPQPLKSLCGIPLVQISAGGDHSFALSLSGAVFGWGRNSAGQLGLGDTDASLWTKLPYYYYRTVVKIFYSVCSHYISVMMSTTSDQWCEVEPALLVLQTLYNINSQRVVQLTEKYFQINELSNVFDVVKFALEDGVDYGALRAEFFTLLSKEIAKNSSAIQASEDSGLSWFSVDDSDSSLEELFYIGVICGMAFYNSNFMYMGFPVALFKKLLNIRPTLSDLEELSPVEARSLKNLLTEDEDVVELLYLDFTVKGQELVPNGVKIPVTKANRQKYVDLYVDFVFNKSVEKQFRKFQEGFSHGNPFDLWIMFKPEEFRDLLYGTSKYEWTELQQAVTYVYCTPSDQLIQNFWSVFFEVDEEHRKKFLTFVKGTDRLPVGGLSKLQLKIVCYRYEDSDDRFPSAQTCNSVFNLPNYSSVQILREKFVHAINYCEVFGQA</sequence>
<dbReference type="PROSITE" id="PS50012">
    <property type="entry name" value="RCC1_3"/>
    <property type="match status" value="2"/>
</dbReference>